<dbReference type="Gene3D" id="1.20.5.4130">
    <property type="match status" value="1"/>
</dbReference>
<dbReference type="AlphaFoldDB" id="A0A8X8WDE3"/>
<organism evidence="11">
    <name type="scientific">Salvia splendens</name>
    <name type="common">Scarlet sage</name>
    <dbReference type="NCBI Taxonomy" id="180675"/>
    <lineage>
        <taxon>Eukaryota</taxon>
        <taxon>Viridiplantae</taxon>
        <taxon>Streptophyta</taxon>
        <taxon>Embryophyta</taxon>
        <taxon>Tracheophyta</taxon>
        <taxon>Spermatophyta</taxon>
        <taxon>Magnoliopsida</taxon>
        <taxon>eudicotyledons</taxon>
        <taxon>Gunneridae</taxon>
        <taxon>Pentapetalae</taxon>
        <taxon>asterids</taxon>
        <taxon>lamiids</taxon>
        <taxon>Lamiales</taxon>
        <taxon>Lamiaceae</taxon>
        <taxon>Nepetoideae</taxon>
        <taxon>Mentheae</taxon>
        <taxon>Salviinae</taxon>
        <taxon>Salvia</taxon>
        <taxon>Salvia subgen. Calosphace</taxon>
        <taxon>core Calosphace</taxon>
    </lineage>
</organism>
<evidence type="ECO:0000256" key="3">
    <source>
        <dbReference type="ARBA" id="ARBA00022737"/>
    </source>
</evidence>
<keyword evidence="12" id="KW-1185">Reference proteome</keyword>
<comment type="caution">
    <text evidence="11">The sequence shown here is derived from an EMBL/GenBank/DDBJ whole genome shotgun (WGS) entry which is preliminary data.</text>
</comment>
<feature type="domain" description="Disease resistance protein winged helix" evidence="9">
    <location>
        <begin position="430"/>
        <end position="501"/>
    </location>
</feature>
<evidence type="ECO:0000259" key="7">
    <source>
        <dbReference type="Pfam" id="PF00931"/>
    </source>
</evidence>
<evidence type="ECO:0000256" key="4">
    <source>
        <dbReference type="ARBA" id="ARBA00022741"/>
    </source>
</evidence>
<dbReference type="InterPro" id="IPR036388">
    <property type="entry name" value="WH-like_DNA-bd_sf"/>
</dbReference>
<dbReference type="Proteomes" id="UP000298416">
    <property type="component" value="Unassembled WGS sequence"/>
</dbReference>
<dbReference type="Gene3D" id="1.10.8.430">
    <property type="entry name" value="Helical domain of apoptotic protease-activating factors"/>
    <property type="match status" value="1"/>
</dbReference>
<feature type="domain" description="R13L1/DRL21-like LRR repeat region" evidence="10">
    <location>
        <begin position="1072"/>
        <end position="1127"/>
    </location>
</feature>
<feature type="domain" description="NB-ARC" evidence="7">
    <location>
        <begin position="176"/>
        <end position="349"/>
    </location>
</feature>
<dbReference type="Gene3D" id="3.80.10.10">
    <property type="entry name" value="Ribonuclease Inhibitor"/>
    <property type="match status" value="2"/>
</dbReference>
<dbReference type="FunFam" id="1.10.10.10:FF:000322">
    <property type="entry name" value="Probable disease resistance protein At1g63360"/>
    <property type="match status" value="1"/>
</dbReference>
<dbReference type="InterPro" id="IPR032675">
    <property type="entry name" value="LRR_dom_sf"/>
</dbReference>
<dbReference type="PANTHER" id="PTHR36766">
    <property type="entry name" value="PLANT BROAD-SPECTRUM MILDEW RESISTANCE PROTEIN RPW8"/>
    <property type="match status" value="1"/>
</dbReference>
<dbReference type="PRINTS" id="PR00364">
    <property type="entry name" value="DISEASERSIST"/>
</dbReference>
<dbReference type="Pfam" id="PF23559">
    <property type="entry name" value="WHD_DRP"/>
    <property type="match status" value="1"/>
</dbReference>
<dbReference type="InterPro" id="IPR056789">
    <property type="entry name" value="LRR_R13L1-DRL21"/>
</dbReference>
<protein>
    <recommendedName>
        <fullName evidence="13">Disease resistance protein RPM1</fullName>
    </recommendedName>
</protein>
<evidence type="ECO:0000256" key="1">
    <source>
        <dbReference type="ARBA" id="ARBA00008894"/>
    </source>
</evidence>
<keyword evidence="4" id="KW-0547">Nucleotide-binding</keyword>
<feature type="domain" description="Disease resistance N-terminal" evidence="8">
    <location>
        <begin position="10"/>
        <end position="96"/>
    </location>
</feature>
<dbReference type="GO" id="GO:0005524">
    <property type="term" value="F:ATP binding"/>
    <property type="evidence" value="ECO:0007669"/>
    <property type="project" value="UniProtKB-KW"/>
</dbReference>
<dbReference type="GO" id="GO:0043531">
    <property type="term" value="F:ADP binding"/>
    <property type="evidence" value="ECO:0007669"/>
    <property type="project" value="InterPro"/>
</dbReference>
<evidence type="ECO:0000256" key="2">
    <source>
        <dbReference type="ARBA" id="ARBA00022614"/>
    </source>
</evidence>
<comment type="similarity">
    <text evidence="1">Belongs to the disease resistance NB-LRR family.</text>
</comment>
<dbReference type="Pfam" id="PF18052">
    <property type="entry name" value="Rx_N"/>
    <property type="match status" value="1"/>
</dbReference>
<dbReference type="InterPro" id="IPR041118">
    <property type="entry name" value="Rx_N"/>
</dbReference>
<dbReference type="SUPFAM" id="SSF52058">
    <property type="entry name" value="L domain-like"/>
    <property type="match status" value="2"/>
</dbReference>
<dbReference type="GO" id="GO:0051607">
    <property type="term" value="P:defense response to virus"/>
    <property type="evidence" value="ECO:0007669"/>
    <property type="project" value="UniProtKB-ARBA"/>
</dbReference>
<evidence type="ECO:0000313" key="12">
    <source>
        <dbReference type="Proteomes" id="UP000298416"/>
    </source>
</evidence>
<dbReference type="InterPro" id="IPR027417">
    <property type="entry name" value="P-loop_NTPase"/>
</dbReference>
<keyword evidence="3" id="KW-0677">Repeat</keyword>
<proteinExistence type="inferred from homology"/>
<evidence type="ECO:0008006" key="13">
    <source>
        <dbReference type="Google" id="ProtNLM"/>
    </source>
</evidence>
<name>A0A8X8WDE3_SALSN</name>
<dbReference type="PANTHER" id="PTHR36766:SF70">
    <property type="entry name" value="DISEASE RESISTANCE PROTEIN RGA4"/>
    <property type="match status" value="1"/>
</dbReference>
<reference evidence="11" key="1">
    <citation type="submission" date="2018-01" db="EMBL/GenBank/DDBJ databases">
        <authorList>
            <person name="Mao J.F."/>
        </authorList>
    </citation>
    <scope>NUCLEOTIDE SEQUENCE</scope>
    <source>
        <strain evidence="11">Huo1</strain>
        <tissue evidence="11">Leaf</tissue>
    </source>
</reference>
<accession>A0A8X8WDE3</accession>
<dbReference type="SUPFAM" id="SSF52540">
    <property type="entry name" value="P-loop containing nucleoside triphosphate hydrolases"/>
    <property type="match status" value="1"/>
</dbReference>
<evidence type="ECO:0000256" key="6">
    <source>
        <dbReference type="ARBA" id="ARBA00022840"/>
    </source>
</evidence>
<evidence type="ECO:0000259" key="8">
    <source>
        <dbReference type="Pfam" id="PF18052"/>
    </source>
</evidence>
<keyword evidence="6" id="KW-0067">ATP-binding</keyword>
<dbReference type="InterPro" id="IPR002182">
    <property type="entry name" value="NB-ARC"/>
</dbReference>
<evidence type="ECO:0000313" key="11">
    <source>
        <dbReference type="EMBL" id="KAG6392124.1"/>
    </source>
</evidence>
<dbReference type="InterPro" id="IPR058922">
    <property type="entry name" value="WHD_DRP"/>
</dbReference>
<evidence type="ECO:0000256" key="5">
    <source>
        <dbReference type="ARBA" id="ARBA00022821"/>
    </source>
</evidence>
<dbReference type="Gene3D" id="3.40.50.300">
    <property type="entry name" value="P-loop containing nucleotide triphosphate hydrolases"/>
    <property type="match status" value="1"/>
</dbReference>
<sequence>MEEAAAATMLKVLFQKLSEYSTDQVLLVAGFGNEAEQLTQNLNMIQKFLSDAEMGSIPGEAVKKWLADLGNVGFDADNVLDEIIYYELSKQSKADTMANKPMKQKVLLCFLFCLHILSARSMAHRIQQINGNLGVINQRAADLGLVERVAAAVPTLPDVARETDSFSLDPIFIGRDEMKSKIVKQLTACSTTDKCISILAIVGMGGLGKTTLTREVFNSLKDENRFGSHIWVYVSPNFDPLTLFNKILTSLDLQESKLKEAALKKLVDALKDKSYLLILDDIWNENVLKWEEFIHPLLRVSSMKGNAIVVTTRSLGVASIMKPFDTHELQRLSDEDCWSIIKEKTFGKENVPSELEASGTKIAEKCKGLPLAASVVAGVLLSDQSEERWHSIKENWLSRYEGNDIERILKFSFDNLSLPSLKKCFAYCSIFPKGYKFKPQTLIEYWMGEGFLKADERSDMESMGEKFIHVLLRNSLLQIAERDVHGNVESCVMHDLLHDLAASVLRGSFKEDEITQVRYMFLKEHSYAVPKTNEKYLRTLLSVFYQKDIMFSNFESLHVLAFQGWKVEYWPSHINKAGDLFIEDLSSEIKKLIHLRVLDIDVLPIEYLPEWIGELFHLQTLRACHSKLKKLPSTLKNLRNLRHLYITKGVELFAEIGRLTSLRTLQFFRVGDKNGYKIEELGSLNCLKGKLQIDNLERVRNKEEAEKANLSNKPKLLELYLGWEIGREGDTTNDENVLEGLQPPSRLEKLVIKGFGGKRFPSWTRNMEVDNGRQGSRITLNKLVEITLSDCSECEEIPMFGQLPNLKCLRLYRLRNVKSINSSFYVSVNDDTHTVFPALEELVLVNLPKLTVLKGIESVDASAVSVFPRLQHSMIEDCRVLTSFPTHFWSPLKRLKVFSIRQCYNLSEIPDSLGTLNSLTISDCPNLKRIGDLGVQQSQESLRSLTSLWISRCEALLYLPCEMLGSSLKSLVLEDLSSLENLPEIIALLPKSPRLTRLVIIRVPQFMTTCFVEIPPRFSSLEWLNIDASVGGLMETVNGILQGCSSLDGLLLKGMESWENLPESIQYVTTRSYLELENFGMEELPEWLGNFTSLRQLRIRNCKKLRHLPSMDAMRRLTELSHLNIEGCPEICVEEASDAADSQWPNISHIPYIFIDGRRIGCPEASDAADSQWPNIFHNPNIPHYIVGRLGHFVLEQLSSCSCRVTTGKQATTTRQLCNAIAEMSALVFFFLHFRFSPPTFE</sequence>
<gene>
    <name evidence="11" type="ORF">SASPL_146334</name>
</gene>
<dbReference type="Pfam" id="PF00931">
    <property type="entry name" value="NB-ARC"/>
    <property type="match status" value="1"/>
</dbReference>
<dbReference type="FunFam" id="3.40.50.300:FF:001091">
    <property type="entry name" value="Probable disease resistance protein At1g61300"/>
    <property type="match status" value="1"/>
</dbReference>
<dbReference type="Pfam" id="PF25019">
    <property type="entry name" value="LRR_R13L1-DRL21"/>
    <property type="match status" value="2"/>
</dbReference>
<dbReference type="Gene3D" id="1.10.10.10">
    <property type="entry name" value="Winged helix-like DNA-binding domain superfamily/Winged helix DNA-binding domain"/>
    <property type="match status" value="1"/>
</dbReference>
<reference evidence="11" key="2">
    <citation type="submission" date="2020-08" db="EMBL/GenBank/DDBJ databases">
        <title>Plant Genome Project.</title>
        <authorList>
            <person name="Zhang R.-G."/>
        </authorList>
    </citation>
    <scope>NUCLEOTIDE SEQUENCE</scope>
    <source>
        <strain evidence="11">Huo1</strain>
        <tissue evidence="11">Leaf</tissue>
    </source>
</reference>
<keyword evidence="2" id="KW-0433">Leucine-rich repeat</keyword>
<evidence type="ECO:0000259" key="10">
    <source>
        <dbReference type="Pfam" id="PF25019"/>
    </source>
</evidence>
<keyword evidence="5" id="KW-0611">Plant defense</keyword>
<dbReference type="InterPro" id="IPR042197">
    <property type="entry name" value="Apaf_helical"/>
</dbReference>
<evidence type="ECO:0000259" key="9">
    <source>
        <dbReference type="Pfam" id="PF23559"/>
    </source>
</evidence>
<dbReference type="EMBL" id="PNBA02000018">
    <property type="protein sequence ID" value="KAG6392124.1"/>
    <property type="molecule type" value="Genomic_DNA"/>
</dbReference>
<feature type="domain" description="R13L1/DRL21-like LRR repeat region" evidence="10">
    <location>
        <begin position="678"/>
        <end position="812"/>
    </location>
</feature>